<sequence>MSTIITKVDAFLLQVPFTGILRTGIDTASPSDMAILLVRLTTDGGLTGWGEAFGHGCCRATKEAIESLVGQALIGADAGDIAGLSLRLQQRFHLFGRTGPVRYALAGIDIALWDLAGKFAGLPLYRLLGGQPREAVPAYASLERYGARETLVAACERAVAEGYRAIKLHEIDIGLIEAARQAVGPGYMLMADTNCPWTAEEAFDKARTITGCNLRWLEEPVWPPEDHASIATVRRIGTKTAAGENMVSLMEFRNFFEADALDVAQPSVAKIGLTETLKVIALAEAFGVTVAPHCAYFGSGYLAALHLVAAMPGDILFERLFLDFPASPFAPFTTAIDGTIAVPQSPGLGCEPAAEWIQHG</sequence>
<dbReference type="GO" id="GO:0000287">
    <property type="term" value="F:magnesium ion binding"/>
    <property type="evidence" value="ECO:0007669"/>
    <property type="project" value="UniProtKB-ARBA"/>
</dbReference>
<dbReference type="AlphaFoldDB" id="A0A963YWB0"/>
<comment type="cofactor">
    <cofactor evidence="1">
        <name>Mg(2+)</name>
        <dbReference type="ChEBI" id="CHEBI:18420"/>
    </cofactor>
</comment>
<keyword evidence="2" id="KW-0479">Metal-binding</keyword>
<dbReference type="PROSITE" id="PS00909">
    <property type="entry name" value="MR_MLE_2"/>
    <property type="match status" value="1"/>
</dbReference>
<dbReference type="Pfam" id="PF13378">
    <property type="entry name" value="MR_MLE_C"/>
    <property type="match status" value="1"/>
</dbReference>
<evidence type="ECO:0000313" key="5">
    <source>
        <dbReference type="EMBL" id="MCB8878034.1"/>
    </source>
</evidence>
<dbReference type="PROSITE" id="PS00908">
    <property type="entry name" value="MR_MLE_1"/>
    <property type="match status" value="1"/>
</dbReference>
<dbReference type="SUPFAM" id="SSF54826">
    <property type="entry name" value="Enolase N-terminal domain-like"/>
    <property type="match status" value="1"/>
</dbReference>
<dbReference type="EMBL" id="JAESVB010000022">
    <property type="protein sequence ID" value="MCB8878034.1"/>
    <property type="molecule type" value="Genomic_DNA"/>
</dbReference>
<dbReference type="SMART" id="SM00922">
    <property type="entry name" value="MR_MLE"/>
    <property type="match status" value="1"/>
</dbReference>
<dbReference type="InterPro" id="IPR018110">
    <property type="entry name" value="Mandel_Rmase/mucon_lact_enz_CS"/>
</dbReference>
<comment type="caution">
    <text evidence="5">The sequence shown here is derived from an EMBL/GenBank/DDBJ whole genome shotgun (WGS) entry which is preliminary data.</text>
</comment>
<reference evidence="5" key="1">
    <citation type="journal article" date="2021" name="Microorganisms">
        <title>Acidisoma silvae sp. nov. and Acidisomacellulosilytica sp. nov., Two Acidophilic Bacteria Isolated from Decaying Wood, Hydrolyzing Cellulose and Producing Poly-3-hydroxybutyrate.</title>
        <authorList>
            <person name="Mieszkin S."/>
            <person name="Pouder E."/>
            <person name="Uroz S."/>
            <person name="Simon-Colin C."/>
            <person name="Alain K."/>
        </authorList>
    </citation>
    <scope>NUCLEOTIDE SEQUENCE</scope>
    <source>
        <strain evidence="5">HW T2.11</strain>
    </source>
</reference>
<dbReference type="CDD" id="cd03316">
    <property type="entry name" value="MR_like"/>
    <property type="match status" value="1"/>
</dbReference>
<dbReference type="PANTHER" id="PTHR13794:SF58">
    <property type="entry name" value="MITOCHONDRIAL ENOLASE SUPERFAMILY MEMBER 1"/>
    <property type="match status" value="1"/>
</dbReference>
<dbReference type="Proteomes" id="UP000708298">
    <property type="component" value="Unassembled WGS sequence"/>
</dbReference>
<dbReference type="Pfam" id="PF02746">
    <property type="entry name" value="MR_MLE_N"/>
    <property type="match status" value="1"/>
</dbReference>
<dbReference type="GO" id="GO:0016836">
    <property type="term" value="F:hydro-lyase activity"/>
    <property type="evidence" value="ECO:0007669"/>
    <property type="project" value="TreeGrafter"/>
</dbReference>
<evidence type="ECO:0000259" key="4">
    <source>
        <dbReference type="SMART" id="SM00922"/>
    </source>
</evidence>
<dbReference type="GO" id="GO:0016052">
    <property type="term" value="P:carbohydrate catabolic process"/>
    <property type="evidence" value="ECO:0007669"/>
    <property type="project" value="TreeGrafter"/>
</dbReference>
<dbReference type="Gene3D" id="3.30.390.10">
    <property type="entry name" value="Enolase-like, N-terminal domain"/>
    <property type="match status" value="1"/>
</dbReference>
<gene>
    <name evidence="5" type="ORF">ASILVAE211_22785</name>
</gene>
<dbReference type="InterPro" id="IPR046945">
    <property type="entry name" value="RHMD-like"/>
</dbReference>
<accession>A0A963YWB0</accession>
<feature type="domain" description="Mandelate racemase/muconate lactonizing enzyme C-terminal" evidence="4">
    <location>
        <begin position="148"/>
        <end position="237"/>
    </location>
</feature>
<dbReference type="InterPro" id="IPR029065">
    <property type="entry name" value="Enolase_C-like"/>
</dbReference>
<protein>
    <submittedName>
        <fullName evidence="5">Mandelate racemase/muconate lactonizing enzyme family protein</fullName>
    </submittedName>
</protein>
<proteinExistence type="predicted"/>
<evidence type="ECO:0000313" key="6">
    <source>
        <dbReference type="Proteomes" id="UP000708298"/>
    </source>
</evidence>
<dbReference type="InterPro" id="IPR013341">
    <property type="entry name" value="Mandelate_racemase_N_dom"/>
</dbReference>
<keyword evidence="3" id="KW-0460">Magnesium</keyword>
<dbReference type="InterPro" id="IPR036849">
    <property type="entry name" value="Enolase-like_C_sf"/>
</dbReference>
<dbReference type="InterPro" id="IPR013342">
    <property type="entry name" value="Mandelate_racemase_C"/>
</dbReference>
<name>A0A963YWB0_9PROT</name>
<evidence type="ECO:0000256" key="3">
    <source>
        <dbReference type="ARBA" id="ARBA00022842"/>
    </source>
</evidence>
<dbReference type="RefSeq" id="WP_227323678.1">
    <property type="nucleotide sequence ID" value="NZ_JAESVB010000022.1"/>
</dbReference>
<evidence type="ECO:0000256" key="2">
    <source>
        <dbReference type="ARBA" id="ARBA00022723"/>
    </source>
</evidence>
<organism evidence="5 6">
    <name type="scientific">Acidisoma silvae</name>
    <dbReference type="NCBI Taxonomy" id="2802396"/>
    <lineage>
        <taxon>Bacteria</taxon>
        <taxon>Pseudomonadati</taxon>
        <taxon>Pseudomonadota</taxon>
        <taxon>Alphaproteobacteria</taxon>
        <taxon>Acetobacterales</taxon>
        <taxon>Acidocellaceae</taxon>
        <taxon>Acidisoma</taxon>
    </lineage>
</organism>
<evidence type="ECO:0000256" key="1">
    <source>
        <dbReference type="ARBA" id="ARBA00001946"/>
    </source>
</evidence>
<dbReference type="InterPro" id="IPR029017">
    <property type="entry name" value="Enolase-like_N"/>
</dbReference>
<dbReference type="PANTHER" id="PTHR13794">
    <property type="entry name" value="ENOLASE SUPERFAMILY, MANDELATE RACEMASE"/>
    <property type="match status" value="1"/>
</dbReference>
<reference evidence="5" key="2">
    <citation type="submission" date="2021-01" db="EMBL/GenBank/DDBJ databases">
        <authorList>
            <person name="Mieszkin S."/>
            <person name="Pouder E."/>
            <person name="Alain K."/>
        </authorList>
    </citation>
    <scope>NUCLEOTIDE SEQUENCE</scope>
    <source>
        <strain evidence="5">HW T2.11</strain>
    </source>
</reference>
<dbReference type="SUPFAM" id="SSF51604">
    <property type="entry name" value="Enolase C-terminal domain-like"/>
    <property type="match status" value="1"/>
</dbReference>
<keyword evidence="6" id="KW-1185">Reference proteome</keyword>
<dbReference type="Gene3D" id="3.20.20.120">
    <property type="entry name" value="Enolase-like C-terminal domain"/>
    <property type="match status" value="1"/>
</dbReference>
<dbReference type="SFLD" id="SFLDS00001">
    <property type="entry name" value="Enolase"/>
    <property type="match status" value="1"/>
</dbReference>
<dbReference type="GO" id="GO:0009063">
    <property type="term" value="P:amino acid catabolic process"/>
    <property type="evidence" value="ECO:0007669"/>
    <property type="project" value="InterPro"/>
</dbReference>